<dbReference type="GO" id="GO:0020037">
    <property type="term" value="F:heme binding"/>
    <property type="evidence" value="ECO:0007669"/>
    <property type="project" value="InterPro"/>
</dbReference>
<dbReference type="EnsemblMetazoa" id="SMAR011858-RA">
    <property type="protein sequence ID" value="SMAR011858-PA"/>
    <property type="gene ID" value="SMAR011858"/>
</dbReference>
<evidence type="ECO:0000256" key="2">
    <source>
        <dbReference type="ARBA" id="ARBA00022617"/>
    </source>
</evidence>
<evidence type="ECO:0000256" key="6">
    <source>
        <dbReference type="ARBA" id="ARBA00023033"/>
    </source>
</evidence>
<dbReference type="SUPFAM" id="SSF48264">
    <property type="entry name" value="Cytochrome P450"/>
    <property type="match status" value="1"/>
</dbReference>
<dbReference type="PANTHER" id="PTHR24302">
    <property type="entry name" value="CYTOCHROME P450 FAMILY 3"/>
    <property type="match status" value="1"/>
</dbReference>
<dbReference type="STRING" id="126957.T1JDH6"/>
<evidence type="ECO:0000256" key="9">
    <source>
        <dbReference type="SAM" id="MobiDB-lite"/>
    </source>
</evidence>
<dbReference type="GO" id="GO:0008395">
    <property type="term" value="F:steroid hydroxylase activity"/>
    <property type="evidence" value="ECO:0007669"/>
    <property type="project" value="TreeGrafter"/>
</dbReference>
<evidence type="ECO:0000256" key="7">
    <source>
        <dbReference type="ARBA" id="ARBA00043906"/>
    </source>
</evidence>
<evidence type="ECO:0000256" key="3">
    <source>
        <dbReference type="ARBA" id="ARBA00022723"/>
    </source>
</evidence>
<dbReference type="PROSITE" id="PS00086">
    <property type="entry name" value="CYTOCHROME_P450"/>
    <property type="match status" value="1"/>
</dbReference>
<evidence type="ECO:0000256" key="5">
    <source>
        <dbReference type="ARBA" id="ARBA00023004"/>
    </source>
</evidence>
<keyword evidence="11" id="KW-1185">Reference proteome</keyword>
<keyword evidence="5 8" id="KW-0408">Iron</keyword>
<comment type="similarity">
    <text evidence="1 8">Belongs to the cytochrome P450 family.</text>
</comment>
<comment type="function">
    <text evidence="7">Cytochromes P450 are a group of heme-thiolate monooxygenases. They oxidize a variety of structurally unrelated compounds, including steroids, fatty acids, and xenobiotics.</text>
</comment>
<dbReference type="GO" id="GO:0005506">
    <property type="term" value="F:iron ion binding"/>
    <property type="evidence" value="ECO:0007669"/>
    <property type="project" value="InterPro"/>
</dbReference>
<evidence type="ECO:0000256" key="8">
    <source>
        <dbReference type="RuleBase" id="RU000461"/>
    </source>
</evidence>
<proteinExistence type="inferred from homology"/>
<keyword evidence="3 8" id="KW-0479">Metal-binding</keyword>
<feature type="region of interest" description="Disordered" evidence="9">
    <location>
        <begin position="344"/>
        <end position="376"/>
    </location>
</feature>
<dbReference type="Proteomes" id="UP000014500">
    <property type="component" value="Unassembled WGS sequence"/>
</dbReference>
<dbReference type="InterPro" id="IPR050705">
    <property type="entry name" value="Cytochrome_P450_3A"/>
</dbReference>
<evidence type="ECO:0000313" key="10">
    <source>
        <dbReference type="EnsemblMetazoa" id="SMAR011858-PA"/>
    </source>
</evidence>
<keyword evidence="4 8" id="KW-0560">Oxidoreductase</keyword>
<dbReference type="InterPro" id="IPR036396">
    <property type="entry name" value="Cyt_P450_sf"/>
</dbReference>
<dbReference type="PANTHER" id="PTHR24302:SF15">
    <property type="entry name" value="FATTY-ACID PEROXYGENASE"/>
    <property type="match status" value="1"/>
</dbReference>
<keyword evidence="6 8" id="KW-0503">Monooxygenase</keyword>
<evidence type="ECO:0000256" key="4">
    <source>
        <dbReference type="ARBA" id="ARBA00023002"/>
    </source>
</evidence>
<dbReference type="eggNOG" id="KOG0158">
    <property type="taxonomic scope" value="Eukaryota"/>
</dbReference>
<sequence>MEEPICYYREDNLALLIRYSEKNDLKSPLLQTHLATRTYAPFEYTVLYHRIQKILTEFVRKMTSFKMNGINIRKGIQELFIIIQNFIPIQTFLILKERNPFTYLPFGAGPRNCIAKRFALMEAKLVVMVHMLYNYRFQTRKENEYPIKMYKGTGLLQPMSLKLVLQKRVDETVELIHLFPMEFDNTTTYSLSNVQKCAKLVKWYVECGSKISVGMTLFAYHLPHEMFLRIYKSMNGGRIAKILIANKEIIKAGDSIFILENCPHTVDTNDKCAECGLDDITRVNAITFNNRRLSVGKRFIHHLSSKLYRSNRLVRRVLLNNVIKELEVGIDEIKLDLEYLSPDPSQRHPPCPIHEKPHEPDENEPPCKRRRFDDFD</sequence>
<keyword evidence="2 8" id="KW-0349">Heme</keyword>
<organism evidence="10 11">
    <name type="scientific">Strigamia maritima</name>
    <name type="common">European centipede</name>
    <name type="synonym">Geophilus maritimus</name>
    <dbReference type="NCBI Taxonomy" id="126957"/>
    <lineage>
        <taxon>Eukaryota</taxon>
        <taxon>Metazoa</taxon>
        <taxon>Ecdysozoa</taxon>
        <taxon>Arthropoda</taxon>
        <taxon>Myriapoda</taxon>
        <taxon>Chilopoda</taxon>
        <taxon>Pleurostigmophora</taxon>
        <taxon>Geophilomorpha</taxon>
        <taxon>Linotaeniidae</taxon>
        <taxon>Strigamia</taxon>
    </lineage>
</organism>
<evidence type="ECO:0000256" key="1">
    <source>
        <dbReference type="ARBA" id="ARBA00010617"/>
    </source>
</evidence>
<dbReference type="HOGENOM" id="CLU_736349_0_0_1"/>
<dbReference type="GO" id="GO:0016705">
    <property type="term" value="F:oxidoreductase activity, acting on paired donors, with incorporation or reduction of molecular oxygen"/>
    <property type="evidence" value="ECO:0007669"/>
    <property type="project" value="InterPro"/>
</dbReference>
<name>T1JDH6_STRMM</name>
<dbReference type="Pfam" id="PF00067">
    <property type="entry name" value="p450"/>
    <property type="match status" value="1"/>
</dbReference>
<accession>T1JDH6</accession>
<dbReference type="AlphaFoldDB" id="T1JDH6"/>
<feature type="compositionally biased region" description="Basic and acidic residues" evidence="9">
    <location>
        <begin position="353"/>
        <end position="376"/>
    </location>
</feature>
<reference evidence="10" key="2">
    <citation type="submission" date="2015-02" db="UniProtKB">
        <authorList>
            <consortium name="EnsemblMetazoa"/>
        </authorList>
    </citation>
    <scope>IDENTIFICATION</scope>
</reference>
<dbReference type="EMBL" id="JH432106">
    <property type="status" value="NOT_ANNOTATED_CDS"/>
    <property type="molecule type" value="Genomic_DNA"/>
</dbReference>
<reference evidence="11" key="1">
    <citation type="submission" date="2011-05" db="EMBL/GenBank/DDBJ databases">
        <authorList>
            <person name="Richards S.R."/>
            <person name="Qu J."/>
            <person name="Jiang H."/>
            <person name="Jhangiani S.N."/>
            <person name="Agravi P."/>
            <person name="Goodspeed R."/>
            <person name="Gross S."/>
            <person name="Mandapat C."/>
            <person name="Jackson L."/>
            <person name="Mathew T."/>
            <person name="Pu L."/>
            <person name="Thornton R."/>
            <person name="Saada N."/>
            <person name="Wilczek-Boney K.B."/>
            <person name="Lee S."/>
            <person name="Kovar C."/>
            <person name="Wu Y."/>
            <person name="Scherer S.E."/>
            <person name="Worley K.C."/>
            <person name="Muzny D.M."/>
            <person name="Gibbs R."/>
        </authorList>
    </citation>
    <scope>NUCLEOTIDE SEQUENCE</scope>
    <source>
        <strain evidence="11">Brora</strain>
    </source>
</reference>
<evidence type="ECO:0000313" key="11">
    <source>
        <dbReference type="Proteomes" id="UP000014500"/>
    </source>
</evidence>
<dbReference type="InterPro" id="IPR017972">
    <property type="entry name" value="Cyt_P450_CS"/>
</dbReference>
<dbReference type="Gene3D" id="1.10.630.10">
    <property type="entry name" value="Cytochrome P450"/>
    <property type="match status" value="1"/>
</dbReference>
<evidence type="ECO:0008006" key="12">
    <source>
        <dbReference type="Google" id="ProtNLM"/>
    </source>
</evidence>
<dbReference type="InterPro" id="IPR001128">
    <property type="entry name" value="Cyt_P450"/>
</dbReference>
<protein>
    <recommendedName>
        <fullName evidence="12">Cytochrome P450</fullName>
    </recommendedName>
</protein>